<dbReference type="AlphaFoldDB" id="A0A9X2D0R2"/>
<dbReference type="PANTHER" id="PTHR32114:SF2">
    <property type="entry name" value="ABC TRANSPORTER ABCH.3"/>
    <property type="match status" value="1"/>
</dbReference>
<name>A0A9X2D0R2_9GAMM</name>
<protein>
    <submittedName>
        <fullName evidence="3">AAA family ATPase</fullName>
    </submittedName>
</protein>
<evidence type="ECO:0000313" key="4">
    <source>
        <dbReference type="Proteomes" id="UP001139721"/>
    </source>
</evidence>
<keyword evidence="4" id="KW-1185">Reference proteome</keyword>
<feature type="coiled-coil region" evidence="1">
    <location>
        <begin position="321"/>
        <end position="348"/>
    </location>
</feature>
<dbReference type="InterPro" id="IPR003395">
    <property type="entry name" value="RecF/RecN/SMC_N"/>
</dbReference>
<dbReference type="EMBL" id="JAJKBJ010000009">
    <property type="protein sequence ID" value="MCL9684197.1"/>
    <property type="molecule type" value="Genomic_DNA"/>
</dbReference>
<keyword evidence="1" id="KW-0175">Coiled coil</keyword>
<evidence type="ECO:0000256" key="1">
    <source>
        <dbReference type="SAM" id="Coils"/>
    </source>
</evidence>
<feature type="domain" description="RecF/RecN/SMC N-terminal" evidence="2">
    <location>
        <begin position="3"/>
        <end position="615"/>
    </location>
</feature>
<dbReference type="InterPro" id="IPR027417">
    <property type="entry name" value="P-loop_NTPase"/>
</dbReference>
<organism evidence="3 4">
    <name type="scientific">Legionella maioricensis</name>
    <dbReference type="NCBI Taxonomy" id="2896528"/>
    <lineage>
        <taxon>Bacteria</taxon>
        <taxon>Pseudomonadati</taxon>
        <taxon>Pseudomonadota</taxon>
        <taxon>Gammaproteobacteria</taxon>
        <taxon>Legionellales</taxon>
        <taxon>Legionellaceae</taxon>
        <taxon>Legionella</taxon>
    </lineage>
</organism>
<gene>
    <name evidence="3" type="ORF">LOX96_08850</name>
</gene>
<dbReference type="RefSeq" id="WP_250421108.1">
    <property type="nucleotide sequence ID" value="NZ_JAJKBJ010000009.1"/>
</dbReference>
<dbReference type="PANTHER" id="PTHR32114">
    <property type="entry name" value="ABC TRANSPORTER ABCH.3"/>
    <property type="match status" value="1"/>
</dbReference>
<accession>A0A9X2D0R2</accession>
<dbReference type="SUPFAM" id="SSF52540">
    <property type="entry name" value="P-loop containing nucleoside triphosphate hydrolases"/>
    <property type="match status" value="1"/>
</dbReference>
<proteinExistence type="predicted"/>
<evidence type="ECO:0000259" key="2">
    <source>
        <dbReference type="Pfam" id="PF02463"/>
    </source>
</evidence>
<dbReference type="Pfam" id="PF02463">
    <property type="entry name" value="SMC_N"/>
    <property type="match status" value="1"/>
</dbReference>
<sequence>MKINQLKICSFRGIINFEAVIDSKSMVIDGPNGTGKSGIIDAIDFLLTGDLQRLRGEGTKGLSVDNHGKHIDKNIEDVFIEAEIEDNKQTYRIRRELKDKKLKLLNGSKDSFTNLKNKFESGQFLLSRRELLKFIACTGQKRSEEIQALLDTNGIEKIRKNLTSVVSAFEKNVQALESTITLNQSEINVHLETGNNTNEQHNKINALRNKLQKPPIDNWHDKTNIIGDLSIAILNETGITKQSKSSFEKKIELILPENNPIPKYNAKSNIKQEIVSVLNEIETINDFHRVITGHDLLSKGLELIENNTCPLCDTDWNGRDLERHLKEKKSLTEKAVCLKKEYDLLAQQYISSLQYLTSNCKTIISSLSTEKDIKLIQMVDSIIETVQSRISTLGEITDSVLIKNKIYTEEYLIDIPDIATVISELNTLKNTLPVQTEEEQALNTLHQVAGLLKNISTTKEKLKIGRLQYNLANAIKTHFLNAREQFFDSMFSDIESDFIAYYKFLNQDEDKFTAKIIDNEKSIDLQVDFYDRGLHSPHAMHSEGHQDSMGICLFLALMKKLKGNQFTLALLDDVMMSIDTGHRRRLCELLKNDFSTTQFVITTHDPIWARQLKEFEIVRKKNTFHFLNWSLETGPVFEAKELWEILREKARFGYVHEAAAGLRRNLEQEFQEICSNLHAKVTFKASHSWELGELKDAAISTFKELLNKAKDATNSWGNQNAMEKIKLISENLVMCIKLSQVDSWQINPAVHYNQWGIFSKEEIIATIDAMEKLILAFSSSENSKYFLTFKEGAHQPIAISSIDGADNFTLIKKND</sequence>
<reference evidence="3" key="1">
    <citation type="submission" date="2021-11" db="EMBL/GenBank/DDBJ databases">
        <title>Legionella maioricencis sp. nov., a new species isolated from hot water samples in Mallorca.</title>
        <authorList>
            <person name="Crespi S."/>
            <person name="Drasar V."/>
            <person name="Salva-Serra F."/>
            <person name="Jaen-Luchoro D."/>
            <person name="Pineiro-Iglesias B."/>
            <person name="Aliaga F."/>
            <person name="Fernandez-Juarez V."/>
            <person name="Coll G."/>
            <person name="Moore E.R.B."/>
            <person name="Bennasar-Figueras A."/>
        </authorList>
    </citation>
    <scope>NUCLEOTIDE SEQUENCE</scope>
    <source>
        <strain evidence="3">HCPI-6</strain>
    </source>
</reference>
<dbReference type="Proteomes" id="UP001139721">
    <property type="component" value="Unassembled WGS sequence"/>
</dbReference>
<evidence type="ECO:0000313" key="3">
    <source>
        <dbReference type="EMBL" id="MCL9684197.1"/>
    </source>
</evidence>
<comment type="caution">
    <text evidence="3">The sequence shown here is derived from an EMBL/GenBank/DDBJ whole genome shotgun (WGS) entry which is preliminary data.</text>
</comment>
<dbReference type="Gene3D" id="3.40.50.300">
    <property type="entry name" value="P-loop containing nucleotide triphosphate hydrolases"/>
    <property type="match status" value="2"/>
</dbReference>